<sequence length="170" mass="19912">MRNILNFIHFKNSLRDFPVFSIADIRAAHGGFDRRRLSEWQKKGYIKKIVKGYYLFSDIEMDEGLLLAIANKIYKPSYISFETAMSHYRLIPESIYMITSASTKRTSLFETPLVRFSYRTIKPALFFGYSLLPGGIKMAFMEKAILDYFYINPALRTEDDFASLRINREE</sequence>
<protein>
    <recommendedName>
        <fullName evidence="2">AbiEi antitoxin C-terminal domain-containing protein</fullName>
    </recommendedName>
</protein>
<proteinExistence type="predicted"/>
<gene>
    <name evidence="1" type="ORF">LCGC14_2950230</name>
</gene>
<feature type="non-terminal residue" evidence="1">
    <location>
        <position position="170"/>
    </location>
</feature>
<dbReference type="EMBL" id="LAZR01059422">
    <property type="protein sequence ID" value="KKK67821.1"/>
    <property type="molecule type" value="Genomic_DNA"/>
</dbReference>
<comment type="caution">
    <text evidence="1">The sequence shown here is derived from an EMBL/GenBank/DDBJ whole genome shotgun (WGS) entry which is preliminary data.</text>
</comment>
<name>A0A0F9A6M8_9ZZZZ</name>
<organism evidence="1">
    <name type="scientific">marine sediment metagenome</name>
    <dbReference type="NCBI Taxonomy" id="412755"/>
    <lineage>
        <taxon>unclassified sequences</taxon>
        <taxon>metagenomes</taxon>
        <taxon>ecological metagenomes</taxon>
    </lineage>
</organism>
<evidence type="ECO:0008006" key="2">
    <source>
        <dbReference type="Google" id="ProtNLM"/>
    </source>
</evidence>
<dbReference type="AlphaFoldDB" id="A0A0F9A6M8"/>
<evidence type="ECO:0000313" key="1">
    <source>
        <dbReference type="EMBL" id="KKK67821.1"/>
    </source>
</evidence>
<accession>A0A0F9A6M8</accession>
<reference evidence="1" key="1">
    <citation type="journal article" date="2015" name="Nature">
        <title>Complex archaea that bridge the gap between prokaryotes and eukaryotes.</title>
        <authorList>
            <person name="Spang A."/>
            <person name="Saw J.H."/>
            <person name="Jorgensen S.L."/>
            <person name="Zaremba-Niedzwiedzka K."/>
            <person name="Martijn J."/>
            <person name="Lind A.E."/>
            <person name="van Eijk R."/>
            <person name="Schleper C."/>
            <person name="Guy L."/>
            <person name="Ettema T.J."/>
        </authorList>
    </citation>
    <scope>NUCLEOTIDE SEQUENCE</scope>
</reference>